<dbReference type="GO" id="GO:0035082">
    <property type="term" value="P:axoneme assembly"/>
    <property type="evidence" value="ECO:0007669"/>
    <property type="project" value="InterPro"/>
</dbReference>
<evidence type="ECO:0000256" key="2">
    <source>
        <dbReference type="ARBA" id="ARBA00022490"/>
    </source>
</evidence>
<keyword evidence="4" id="KW-0282">Flagellum</keyword>
<reference evidence="12 13" key="1">
    <citation type="submission" date="2019-03" db="EMBL/GenBank/DDBJ databases">
        <title>Single cell metagenomics reveals metabolic interactions within the superorganism composed of flagellate Streblomastix strix and complex community of Bacteroidetes bacteria on its surface.</title>
        <authorList>
            <person name="Treitli S.C."/>
            <person name="Kolisko M."/>
            <person name="Husnik F."/>
            <person name="Keeling P."/>
            <person name="Hampl V."/>
        </authorList>
    </citation>
    <scope>NUCLEOTIDE SEQUENCE [LARGE SCALE GENOMIC DNA]</scope>
    <source>
        <strain evidence="12">ST1C</strain>
    </source>
</reference>
<evidence type="ECO:0000313" key="12">
    <source>
        <dbReference type="EMBL" id="KAA6385599.1"/>
    </source>
</evidence>
<feature type="region of interest" description="Disordered" evidence="11">
    <location>
        <begin position="116"/>
        <end position="161"/>
    </location>
</feature>
<protein>
    <recommendedName>
        <fullName evidence="10">Radial spoke head protein 9 homolog</fullName>
    </recommendedName>
</protein>
<gene>
    <name evidence="12" type="ORF">EZS28_018874</name>
</gene>
<dbReference type="AlphaFoldDB" id="A0A5J4VT54"/>
<evidence type="ECO:0000256" key="8">
    <source>
        <dbReference type="ARBA" id="ARBA00037822"/>
    </source>
</evidence>
<dbReference type="GO" id="GO:0044458">
    <property type="term" value="P:motile cilium assembly"/>
    <property type="evidence" value="ECO:0007669"/>
    <property type="project" value="TreeGrafter"/>
</dbReference>
<evidence type="ECO:0000256" key="7">
    <source>
        <dbReference type="ARBA" id="ARBA00023273"/>
    </source>
</evidence>
<dbReference type="EMBL" id="SNRW01005193">
    <property type="protein sequence ID" value="KAA6385599.1"/>
    <property type="molecule type" value="Genomic_DNA"/>
</dbReference>
<dbReference type="Proteomes" id="UP000324800">
    <property type="component" value="Unassembled WGS sequence"/>
</dbReference>
<evidence type="ECO:0000256" key="6">
    <source>
        <dbReference type="ARBA" id="ARBA00023212"/>
    </source>
</evidence>
<keyword evidence="6" id="KW-0206">Cytoskeleton</keyword>
<dbReference type="PANTHER" id="PTHR22069">
    <property type="entry name" value="MITOCHONDRIAL RIBOSOMAL PROTEIN S18"/>
    <property type="match status" value="1"/>
</dbReference>
<evidence type="ECO:0000313" key="13">
    <source>
        <dbReference type="Proteomes" id="UP000324800"/>
    </source>
</evidence>
<evidence type="ECO:0000256" key="3">
    <source>
        <dbReference type="ARBA" id="ARBA00022794"/>
    </source>
</evidence>
<comment type="caution">
    <text evidence="12">The sequence shown here is derived from an EMBL/GenBank/DDBJ whole genome shotgun (WGS) entry which is preliminary data.</text>
</comment>
<evidence type="ECO:0000256" key="11">
    <source>
        <dbReference type="SAM" id="MobiDB-lite"/>
    </source>
</evidence>
<evidence type="ECO:0000256" key="1">
    <source>
        <dbReference type="ARBA" id="ARBA00004611"/>
    </source>
</evidence>
<comment type="subcellular location">
    <subcellularLocation>
        <location evidence="8">Cell projection</location>
        <location evidence="8">Kinocilium</location>
    </subcellularLocation>
    <subcellularLocation>
        <location evidence="1">Cytoplasm</location>
        <location evidence="1">Cytoskeleton</location>
        <location evidence="1">Flagellum axoneme</location>
    </subcellularLocation>
</comment>
<keyword evidence="2" id="KW-0963">Cytoplasm</keyword>
<dbReference type="InterPro" id="IPR055316">
    <property type="entry name" value="RSP9"/>
</dbReference>
<keyword evidence="3" id="KW-0970">Cilium biogenesis/degradation</keyword>
<evidence type="ECO:0000256" key="10">
    <source>
        <dbReference type="ARBA" id="ARBA00041080"/>
    </source>
</evidence>
<keyword evidence="7" id="KW-0966">Cell projection</keyword>
<dbReference type="OrthoDB" id="10258956at2759"/>
<proteinExistence type="inferred from homology"/>
<evidence type="ECO:0000256" key="4">
    <source>
        <dbReference type="ARBA" id="ARBA00022846"/>
    </source>
</evidence>
<name>A0A5J4VT54_9EUKA</name>
<evidence type="ECO:0000256" key="5">
    <source>
        <dbReference type="ARBA" id="ARBA00023069"/>
    </source>
</evidence>
<dbReference type="GO" id="GO:0005930">
    <property type="term" value="C:axoneme"/>
    <property type="evidence" value="ECO:0007669"/>
    <property type="project" value="TreeGrafter"/>
</dbReference>
<feature type="compositionally biased region" description="Acidic residues" evidence="11">
    <location>
        <begin position="122"/>
        <end position="153"/>
    </location>
</feature>
<accession>A0A5J4VT54</accession>
<dbReference type="PANTHER" id="PTHR22069:SF0">
    <property type="entry name" value="RADIAL SPOKE HEAD PROTEIN 9 HOMOLOG"/>
    <property type="match status" value="1"/>
</dbReference>
<evidence type="ECO:0000256" key="9">
    <source>
        <dbReference type="ARBA" id="ARBA00038319"/>
    </source>
</evidence>
<sequence>MAVDFQLLNDAGVLFSPREKSLIRKTLPQLKEQYKVKYIAYWGRIEGVTNDYHIIKAWDEYLGPKKFFYSNDCVDWVLVPEIDPRVEEFCKFEQGLFFGDPKKKIRFRDLTKLVRKDKSGEEGEEQAQPQEEEEEEPPAEEEPNEEETEEEEEERLKRKAKKPSNFYTEDKRIAVFLKGIETTCALVPLGFLYLTATHIVDQNESWKGLTETDSLKLSSYLHQRFPIDPIVRRNLEVKGINKPHEFLDDASKDEPVGTWSLQYNPHVSLVILRSLVFPGFQLYLRPESSQWGTSYVGNALIHIDIPFALPAVPKEETQPKPLLDILKGNSKQD</sequence>
<organism evidence="12 13">
    <name type="scientific">Streblomastix strix</name>
    <dbReference type="NCBI Taxonomy" id="222440"/>
    <lineage>
        <taxon>Eukaryota</taxon>
        <taxon>Metamonada</taxon>
        <taxon>Preaxostyla</taxon>
        <taxon>Oxymonadida</taxon>
        <taxon>Streblomastigidae</taxon>
        <taxon>Streblomastix</taxon>
    </lineage>
</organism>
<keyword evidence="5" id="KW-0969">Cilium</keyword>
<dbReference type="GO" id="GO:0060294">
    <property type="term" value="P:cilium movement involved in cell motility"/>
    <property type="evidence" value="ECO:0007669"/>
    <property type="project" value="TreeGrafter"/>
</dbReference>
<comment type="similarity">
    <text evidence="9">Belongs to the flagellar radial spoke RSP9 family.</text>
</comment>